<feature type="region of interest" description="Disordered" evidence="2">
    <location>
        <begin position="1"/>
        <end position="21"/>
    </location>
</feature>
<name>A0A3Q3M9J2_9TELE</name>
<dbReference type="Pfam" id="PF07145">
    <property type="entry name" value="PAM2"/>
    <property type="match status" value="1"/>
</dbReference>
<proteinExistence type="inferred from homology"/>
<reference evidence="4" key="1">
    <citation type="submission" date="2025-08" db="UniProtKB">
        <authorList>
            <consortium name="Ensembl"/>
        </authorList>
    </citation>
    <scope>IDENTIFICATION</scope>
</reference>
<feature type="compositionally biased region" description="Pro residues" evidence="2">
    <location>
        <begin position="338"/>
        <end position="351"/>
    </location>
</feature>
<feature type="compositionally biased region" description="Polar residues" evidence="2">
    <location>
        <begin position="377"/>
        <end position="435"/>
    </location>
</feature>
<accession>A0A3Q3M9J2</accession>
<dbReference type="GO" id="GO:0003729">
    <property type="term" value="F:mRNA binding"/>
    <property type="evidence" value="ECO:0007669"/>
    <property type="project" value="TreeGrafter"/>
</dbReference>
<feature type="compositionally biased region" description="Low complexity" evidence="2">
    <location>
        <begin position="352"/>
        <end position="367"/>
    </location>
</feature>
<dbReference type="PANTHER" id="PTHR12854">
    <property type="entry name" value="ATAXIN 2-RELATED"/>
    <property type="match status" value="1"/>
</dbReference>
<keyword evidence="5" id="KW-1185">Reference proteome</keyword>
<feature type="compositionally biased region" description="Basic and acidic residues" evidence="2">
    <location>
        <begin position="552"/>
        <end position="572"/>
    </location>
</feature>
<feature type="region of interest" description="Disordered" evidence="2">
    <location>
        <begin position="722"/>
        <end position="925"/>
    </location>
</feature>
<dbReference type="Proteomes" id="UP000261640">
    <property type="component" value="Unplaced"/>
</dbReference>
<organism evidence="4 5">
    <name type="scientific">Mastacembelus armatus</name>
    <name type="common">zig-zag eel</name>
    <dbReference type="NCBI Taxonomy" id="205130"/>
    <lineage>
        <taxon>Eukaryota</taxon>
        <taxon>Metazoa</taxon>
        <taxon>Chordata</taxon>
        <taxon>Craniata</taxon>
        <taxon>Vertebrata</taxon>
        <taxon>Euteleostomi</taxon>
        <taxon>Actinopterygii</taxon>
        <taxon>Neopterygii</taxon>
        <taxon>Teleostei</taxon>
        <taxon>Neoteleostei</taxon>
        <taxon>Acanthomorphata</taxon>
        <taxon>Anabantaria</taxon>
        <taxon>Synbranchiformes</taxon>
        <taxon>Mastacembelidae</taxon>
        <taxon>Mastacembelus</taxon>
    </lineage>
</organism>
<feature type="region of interest" description="Disordered" evidence="2">
    <location>
        <begin position="477"/>
        <end position="607"/>
    </location>
</feature>
<evidence type="ECO:0000256" key="2">
    <source>
        <dbReference type="SAM" id="MobiDB-lite"/>
    </source>
</evidence>
<comment type="similarity">
    <text evidence="1">Belongs to the ataxin-2 family.</text>
</comment>
<evidence type="ECO:0000313" key="5">
    <source>
        <dbReference type="Proteomes" id="UP000261640"/>
    </source>
</evidence>
<feature type="compositionally biased region" description="Low complexity" evidence="2">
    <location>
        <begin position="729"/>
        <end position="756"/>
    </location>
</feature>
<dbReference type="Pfam" id="PF06741">
    <property type="entry name" value="LsmAD"/>
    <property type="match status" value="1"/>
</dbReference>
<feature type="compositionally biased region" description="Polar residues" evidence="2">
    <location>
        <begin position="793"/>
        <end position="807"/>
    </location>
</feature>
<reference evidence="4" key="2">
    <citation type="submission" date="2025-09" db="UniProtKB">
        <authorList>
            <consortium name="Ensembl"/>
        </authorList>
    </citation>
    <scope>IDENTIFICATION</scope>
</reference>
<dbReference type="GeneTree" id="ENSGT00940000157795"/>
<dbReference type="GO" id="GO:0034063">
    <property type="term" value="P:stress granule assembly"/>
    <property type="evidence" value="ECO:0007669"/>
    <property type="project" value="TreeGrafter"/>
</dbReference>
<feature type="compositionally biased region" description="Basic and acidic residues" evidence="2">
    <location>
        <begin position="284"/>
        <end position="295"/>
    </location>
</feature>
<dbReference type="Pfam" id="PF14438">
    <property type="entry name" value="SM-ATX"/>
    <property type="match status" value="1"/>
</dbReference>
<evidence type="ECO:0000256" key="1">
    <source>
        <dbReference type="ARBA" id="ARBA00007503"/>
    </source>
</evidence>
<evidence type="ECO:0000259" key="3">
    <source>
        <dbReference type="SMART" id="SM01272"/>
    </source>
</evidence>
<dbReference type="PANTHER" id="PTHR12854:SF8">
    <property type="entry name" value="ATAXIN-2-LIKE PROTEIN"/>
    <property type="match status" value="1"/>
</dbReference>
<dbReference type="InterPro" id="IPR045117">
    <property type="entry name" value="ATXN2-like"/>
</dbReference>
<feature type="compositionally biased region" description="Low complexity" evidence="2">
    <location>
        <begin position="886"/>
        <end position="902"/>
    </location>
</feature>
<sequence length="925" mass="98674">MSSPVSGSRTPAGRNRTSAKPFQSSPVFDGVYNNARMLHFLTAVVGSTCDIRVKNGSVFEGIFKTLNLISSAFLMFDFGEDSSTSSPPRREDITDTMIFSPSDLVTMICRDVDLNFATRDSFTDTAISSSRINGEHKEKVLQRWEGGDSNGENYDLDNDASNGWDANEMFRFNEVKYGVTSTYDSSLSMYTVPLEKGNSEVYRQREARAARLASEIESSPQYRHRVNLENEEGKSEEDKYSAVARDGSDREKGRESPRDRERERGRDSPGASSREGKYIPLPQRQREMNRERGDRGPGGSQTHSRLSGGPQPGVPPSERSSPLSGRGTAYAPQHPQGSPSPGPGSASPPAPHGHTVPHSHSLPHSLSDTGRPVNGVSARTSPKVQRPPQSSRTGRTPNSHSQSTATRSPKSGASQDTPYLDTSSVPLPAQKTSGPTPLFNVDGTVSPLSPVVVLTPSVQQRSQIEELRKFGKEFRVRFQLTAKPSQSDPHPEPKPQPPAPSPCQLQPQPSPGPAEDSTKENTVPPGASTAATPAPVSDRQSPATPQPARTPGSEDVRSETTERTEGVADQVKKSTLNPNAKEFNPIKPQMSKPNTAPTPPRPTPPSPVVLQNPGGQGPLYNTQYFSYVSQLHSVCSVSTSFCFNNSLLPSGSIVAQRSDHGTSAPPMLQAAASAAGAPLVASPYPLSYPPYNPQQYGQQQVIQAMTPYPGQPMYSMLQGGARMIGQGAGPHPQALGPPGGPQFAAQGDGPQGPQQAIYAAQSFSHHSGAVHQPQPSSTPTGNQPPPQHAAPSPGQNTQSGPQPQSLYPSGPLSAPTPPNMPPGHTSPQGSYPIQGYSIHSHQGIPPTYPLGQIAQAHVQGAMSGPHHSGSPGQHQLVMLQPPPQQGPGSVPQHGPQQGAHQPFYITHPQAMQVQTHPAPFHPPGN</sequence>
<feature type="domain" description="LsmAD" evidence="3">
    <location>
        <begin position="177"/>
        <end position="246"/>
    </location>
</feature>
<protein>
    <submittedName>
        <fullName evidence="4">Ataxin-2-like protein</fullName>
    </submittedName>
</protein>
<evidence type="ECO:0000313" key="4">
    <source>
        <dbReference type="Ensembl" id="ENSMAMP00000019426.2"/>
    </source>
</evidence>
<feature type="compositionally biased region" description="Low complexity" evidence="2">
    <location>
        <begin position="522"/>
        <end position="537"/>
    </location>
</feature>
<dbReference type="SMART" id="SM01272">
    <property type="entry name" value="LsmAD"/>
    <property type="match status" value="1"/>
</dbReference>
<feature type="region of interest" description="Disordered" evidence="2">
    <location>
        <begin position="221"/>
        <end position="446"/>
    </location>
</feature>
<dbReference type="Ensembl" id="ENSMAMT00000019928.2">
    <property type="protein sequence ID" value="ENSMAMP00000019426.2"/>
    <property type="gene ID" value="ENSMAMG00000013005.2"/>
</dbReference>
<feature type="compositionally biased region" description="Basic and acidic residues" evidence="2">
    <location>
        <begin position="226"/>
        <end position="267"/>
    </location>
</feature>
<dbReference type="InterPro" id="IPR009818">
    <property type="entry name" value="PAM2_motif"/>
</dbReference>
<dbReference type="InterPro" id="IPR009604">
    <property type="entry name" value="LsmAD_domain"/>
</dbReference>
<dbReference type="AlphaFoldDB" id="A0A3Q3M9J2"/>
<dbReference type="GO" id="GO:0010494">
    <property type="term" value="C:cytoplasmic stress granule"/>
    <property type="evidence" value="ECO:0007669"/>
    <property type="project" value="TreeGrafter"/>
</dbReference>
<feature type="compositionally biased region" description="Pro residues" evidence="2">
    <location>
        <begin position="596"/>
        <end position="607"/>
    </location>
</feature>
<dbReference type="InterPro" id="IPR025852">
    <property type="entry name" value="SM_dom_ATX"/>
</dbReference>